<evidence type="ECO:0000259" key="2">
    <source>
        <dbReference type="Pfam" id="PF13472"/>
    </source>
</evidence>
<keyword evidence="4" id="KW-1185">Reference proteome</keyword>
<evidence type="ECO:0000313" key="5">
    <source>
        <dbReference type="WBParaSite" id="GPUH_0001122601-mRNA-1"/>
    </source>
</evidence>
<feature type="domain" description="SGNH hydrolase-type esterase" evidence="2">
    <location>
        <begin position="62"/>
        <end position="192"/>
    </location>
</feature>
<dbReference type="AlphaFoldDB" id="A0A183DR72"/>
<evidence type="ECO:0000313" key="4">
    <source>
        <dbReference type="Proteomes" id="UP000271098"/>
    </source>
</evidence>
<dbReference type="EMBL" id="UYRT01078419">
    <property type="protein sequence ID" value="VDN18489.1"/>
    <property type="molecule type" value="Genomic_DNA"/>
</dbReference>
<name>A0A183DR72_9BILA</name>
<dbReference type="Pfam" id="PF13472">
    <property type="entry name" value="Lipase_GDSL_2"/>
    <property type="match status" value="1"/>
</dbReference>
<dbReference type="PANTHER" id="PTHR11852">
    <property type="entry name" value="PLATELET-ACTIVATING FACTOR ACETYLHYDROLASE"/>
    <property type="match status" value="1"/>
</dbReference>
<comment type="similarity">
    <text evidence="1">Belongs to the 'GDSL' lipolytic enzyme family. Platelet-activating factor acetylhydrolase IB beta/gamma subunits subfamily.</text>
</comment>
<dbReference type="WBParaSite" id="GPUH_0001122601-mRNA-1">
    <property type="protein sequence ID" value="GPUH_0001122601-mRNA-1"/>
    <property type="gene ID" value="GPUH_0001122601"/>
</dbReference>
<sequence length="210" mass="23713">MEKRARVDAAGDHRWTELQELFVSEARDKEADVLFLGDDHVAFLEQSLFFREHLAPLHCLCFGAFGDTISNLLWRLESNILDDLNPKVIVVSIGNSDFHLSKEEMLDALKLVAATVRKRKPTAKLFLMKLLPSGRRPSKRRELVNDVNESLEGALKGVADVIDVDPSIQSTDGHIDSHYMFDFVHLTQEGYRKIYEPVLIAVSSALNPDL</sequence>
<dbReference type="InterPro" id="IPR036514">
    <property type="entry name" value="SGNH_hydro_sf"/>
</dbReference>
<reference evidence="5" key="1">
    <citation type="submission" date="2016-06" db="UniProtKB">
        <authorList>
            <consortium name="WormBaseParasite"/>
        </authorList>
    </citation>
    <scope>IDENTIFICATION</scope>
</reference>
<gene>
    <name evidence="3" type="ORF">GPUH_LOCUS11213</name>
</gene>
<dbReference type="PANTHER" id="PTHR11852:SF0">
    <property type="entry name" value="PLATELET-ACTIVATING FACTOR ACETYLHYDROLASE IB SUBUNIT BETA HOMOLOG"/>
    <property type="match status" value="1"/>
</dbReference>
<accession>A0A183DR72</accession>
<organism evidence="5">
    <name type="scientific">Gongylonema pulchrum</name>
    <dbReference type="NCBI Taxonomy" id="637853"/>
    <lineage>
        <taxon>Eukaryota</taxon>
        <taxon>Metazoa</taxon>
        <taxon>Ecdysozoa</taxon>
        <taxon>Nematoda</taxon>
        <taxon>Chromadorea</taxon>
        <taxon>Rhabditida</taxon>
        <taxon>Spirurina</taxon>
        <taxon>Spiruromorpha</taxon>
        <taxon>Spiruroidea</taxon>
        <taxon>Gongylonematidae</taxon>
        <taxon>Gongylonema</taxon>
    </lineage>
</organism>
<proteinExistence type="inferred from homology"/>
<dbReference type="SUPFAM" id="SSF52266">
    <property type="entry name" value="SGNH hydrolase"/>
    <property type="match status" value="1"/>
</dbReference>
<protein>
    <submittedName>
        <fullName evidence="5">SGNH_hydro domain-containing protein</fullName>
    </submittedName>
</protein>
<dbReference type="OrthoDB" id="505607at2759"/>
<reference evidence="3 4" key="2">
    <citation type="submission" date="2018-11" db="EMBL/GenBank/DDBJ databases">
        <authorList>
            <consortium name="Pathogen Informatics"/>
        </authorList>
    </citation>
    <scope>NUCLEOTIDE SEQUENCE [LARGE SCALE GENOMIC DNA]</scope>
</reference>
<dbReference type="Gene3D" id="3.40.50.1110">
    <property type="entry name" value="SGNH hydrolase"/>
    <property type="match status" value="1"/>
</dbReference>
<dbReference type="Proteomes" id="UP000271098">
    <property type="component" value="Unassembled WGS sequence"/>
</dbReference>
<dbReference type="InterPro" id="IPR013830">
    <property type="entry name" value="SGNH_hydro"/>
</dbReference>
<evidence type="ECO:0000313" key="3">
    <source>
        <dbReference type="EMBL" id="VDN18489.1"/>
    </source>
</evidence>
<evidence type="ECO:0000256" key="1">
    <source>
        <dbReference type="ARBA" id="ARBA00038184"/>
    </source>
</evidence>